<dbReference type="Proteomes" id="UP001158500">
    <property type="component" value="Unassembled WGS sequence"/>
</dbReference>
<gene>
    <name evidence="1" type="ORF">N5C32_13960</name>
</gene>
<comment type="caution">
    <text evidence="1">The sequence shown here is derived from an EMBL/GenBank/DDBJ whole genome shotgun (WGS) entry which is preliminary data.</text>
</comment>
<protein>
    <recommendedName>
        <fullName evidence="3">DNA-binding protein</fullName>
    </recommendedName>
</protein>
<dbReference type="RefSeq" id="WP_003246734.1">
    <property type="nucleotide sequence ID" value="NZ_JAOCAE010000008.1"/>
</dbReference>
<sequence length="118" mass="13084">MFTKTGRFFLEPKQYAAGLAKALRNELGDTHQATKTLMRWTNANERTVKNWLAGSSGPRGEHLVALVRHSDAALAAFLMMADRQHVVTTIELPVLRQRLQSALEGIDAYLGQGLPPRS</sequence>
<accession>A0AA42PBR7</accession>
<evidence type="ECO:0000313" key="1">
    <source>
        <dbReference type="EMBL" id="MDH1237140.1"/>
    </source>
</evidence>
<evidence type="ECO:0008006" key="3">
    <source>
        <dbReference type="Google" id="ProtNLM"/>
    </source>
</evidence>
<reference evidence="1" key="1">
    <citation type="submission" date="2022-09" db="EMBL/GenBank/DDBJ databases">
        <title>Intensive care unit water sources are persistently colonized with multi-drug resistant bacteria and are the site of extensive horizontal gene transfer of antibiotic resistance genes.</title>
        <authorList>
            <person name="Diorio-Toth L."/>
        </authorList>
    </citation>
    <scope>NUCLEOTIDE SEQUENCE</scope>
    <source>
        <strain evidence="1">GD03947</strain>
    </source>
</reference>
<dbReference type="EMBL" id="JAOCAE010000008">
    <property type="protein sequence ID" value="MDH1237140.1"/>
    <property type="molecule type" value="Genomic_DNA"/>
</dbReference>
<dbReference type="AlphaFoldDB" id="A0AA42PBR7"/>
<proteinExistence type="predicted"/>
<name>A0AA42PBR7_STUST</name>
<organism evidence="1 2">
    <name type="scientific">Stutzerimonas stutzeri</name>
    <name type="common">Pseudomonas stutzeri</name>
    <dbReference type="NCBI Taxonomy" id="316"/>
    <lineage>
        <taxon>Bacteria</taxon>
        <taxon>Pseudomonadati</taxon>
        <taxon>Pseudomonadota</taxon>
        <taxon>Gammaproteobacteria</taxon>
        <taxon>Pseudomonadales</taxon>
        <taxon>Pseudomonadaceae</taxon>
        <taxon>Stutzerimonas</taxon>
    </lineage>
</organism>
<evidence type="ECO:0000313" key="2">
    <source>
        <dbReference type="Proteomes" id="UP001158500"/>
    </source>
</evidence>